<sequence>MRSSILKIVFKLILLSNFKFSSSSLLSIGSPCILKSGANGTCQELNDCSIIKDLWEKGAITRAHLTKCNELQQTICCPFALDDRTATHRTTTSKFDEGISTEGKTRPSTQTTIENQERISQKKCKEYGKKVFQITKIPPMFGGKEAREVRTSKCTQNKISFIETAVNELPHQALLGYSPRNTEIKWLCGGSLVSPKFVLTVAHCLSSRQFGHVQKVKVGMKYKDQEHDNEKVFVYNIKETFKHPNYNERTFNEDIALLKLDGTVSINENILPICLPTKQHNDFKAMAIIRSHTYGKQSEILMKATLERFTHTECKNFYPDDGNMLIDEKTMLCYGHRIENMDTCRVRI</sequence>
<reference evidence="15" key="1">
    <citation type="submission" date="2022-01" db="EMBL/GenBank/DDBJ databases">
        <authorList>
            <person name="King R."/>
        </authorList>
    </citation>
    <scope>NUCLEOTIDE SEQUENCE</scope>
</reference>
<keyword evidence="5 13" id="KW-0732">Signal</keyword>
<dbReference type="PANTHER" id="PTHR24264">
    <property type="entry name" value="TRYPSIN-RELATED"/>
    <property type="match status" value="1"/>
</dbReference>
<keyword evidence="16" id="KW-1185">Reference proteome</keyword>
<evidence type="ECO:0000256" key="2">
    <source>
        <dbReference type="ARBA" id="ARBA00022525"/>
    </source>
</evidence>
<feature type="signal peptide" evidence="13">
    <location>
        <begin position="1"/>
        <end position="23"/>
    </location>
</feature>
<dbReference type="PROSITE" id="PS50240">
    <property type="entry name" value="TRYPSIN_DOM"/>
    <property type="match status" value="1"/>
</dbReference>
<evidence type="ECO:0000256" key="4">
    <source>
        <dbReference type="ARBA" id="ARBA00022670"/>
    </source>
</evidence>
<evidence type="ECO:0000313" key="15">
    <source>
        <dbReference type="EMBL" id="CAG9797988.1"/>
    </source>
</evidence>
<keyword evidence="3" id="KW-0399">Innate immunity</keyword>
<feature type="domain" description="Peptidase S1" evidence="14">
    <location>
        <begin position="140"/>
        <end position="348"/>
    </location>
</feature>
<evidence type="ECO:0000256" key="8">
    <source>
        <dbReference type="ARBA" id="ARBA00022859"/>
    </source>
</evidence>
<gene>
    <name evidence="15" type="ORF">CHIRRI_LOCUS973</name>
</gene>
<evidence type="ECO:0000313" key="16">
    <source>
        <dbReference type="Proteomes" id="UP001153620"/>
    </source>
</evidence>
<dbReference type="InterPro" id="IPR043504">
    <property type="entry name" value="Peptidase_S1_PA_chymotrypsin"/>
</dbReference>
<keyword evidence="6" id="KW-0378">Hydrolase</keyword>
<dbReference type="InterPro" id="IPR001254">
    <property type="entry name" value="Trypsin_dom"/>
</dbReference>
<evidence type="ECO:0000256" key="5">
    <source>
        <dbReference type="ARBA" id="ARBA00022729"/>
    </source>
</evidence>
<comment type="similarity">
    <text evidence="11">Belongs to the peptidase S1 family. CLIP subfamily.</text>
</comment>
<keyword evidence="10" id="KW-0325">Glycoprotein</keyword>
<evidence type="ECO:0000256" key="11">
    <source>
        <dbReference type="ARBA" id="ARBA00024195"/>
    </source>
</evidence>
<dbReference type="PANTHER" id="PTHR24264:SF54">
    <property type="entry name" value="PEPTIDASE S1 DOMAIN-CONTAINING PROTEIN"/>
    <property type="match status" value="1"/>
</dbReference>
<evidence type="ECO:0000256" key="3">
    <source>
        <dbReference type="ARBA" id="ARBA00022588"/>
    </source>
</evidence>
<dbReference type="FunFam" id="2.40.10.10:FF:000028">
    <property type="entry name" value="Serine protease easter"/>
    <property type="match status" value="1"/>
</dbReference>
<evidence type="ECO:0000256" key="7">
    <source>
        <dbReference type="ARBA" id="ARBA00022825"/>
    </source>
</evidence>
<dbReference type="InterPro" id="IPR050127">
    <property type="entry name" value="Serine_Proteases_S1"/>
</dbReference>
<evidence type="ECO:0000259" key="14">
    <source>
        <dbReference type="PROSITE" id="PS50240"/>
    </source>
</evidence>
<keyword evidence="4" id="KW-0645">Protease</keyword>
<name>A0A9N9RKL2_9DIPT</name>
<dbReference type="InterPro" id="IPR001314">
    <property type="entry name" value="Peptidase_S1A"/>
</dbReference>
<dbReference type="Proteomes" id="UP001153620">
    <property type="component" value="Chromosome 1"/>
</dbReference>
<dbReference type="SMART" id="SM00020">
    <property type="entry name" value="Tryp_SPc"/>
    <property type="match status" value="1"/>
</dbReference>
<evidence type="ECO:0000256" key="12">
    <source>
        <dbReference type="SAM" id="MobiDB-lite"/>
    </source>
</evidence>
<evidence type="ECO:0000256" key="6">
    <source>
        <dbReference type="ARBA" id="ARBA00022801"/>
    </source>
</evidence>
<feature type="region of interest" description="Disordered" evidence="12">
    <location>
        <begin position="92"/>
        <end position="111"/>
    </location>
</feature>
<dbReference type="GO" id="GO:0045087">
    <property type="term" value="P:innate immune response"/>
    <property type="evidence" value="ECO:0007669"/>
    <property type="project" value="UniProtKB-KW"/>
</dbReference>
<dbReference type="SUPFAM" id="SSF50494">
    <property type="entry name" value="Trypsin-like serine proteases"/>
    <property type="match status" value="1"/>
</dbReference>
<reference evidence="15" key="2">
    <citation type="submission" date="2022-10" db="EMBL/GenBank/DDBJ databases">
        <authorList>
            <consortium name="ENA_rothamsted_submissions"/>
            <consortium name="culmorum"/>
            <person name="King R."/>
        </authorList>
    </citation>
    <scope>NUCLEOTIDE SEQUENCE</scope>
</reference>
<dbReference type="EMBL" id="OU895877">
    <property type="protein sequence ID" value="CAG9797988.1"/>
    <property type="molecule type" value="Genomic_DNA"/>
</dbReference>
<dbReference type="GO" id="GO:0004252">
    <property type="term" value="F:serine-type endopeptidase activity"/>
    <property type="evidence" value="ECO:0007669"/>
    <property type="project" value="InterPro"/>
</dbReference>
<accession>A0A9N9RKL2</accession>
<dbReference type="InterPro" id="IPR009003">
    <property type="entry name" value="Peptidase_S1_PA"/>
</dbReference>
<dbReference type="AlphaFoldDB" id="A0A9N9RKL2"/>
<dbReference type="Pfam" id="PF00089">
    <property type="entry name" value="Trypsin"/>
    <property type="match status" value="1"/>
</dbReference>
<evidence type="ECO:0000256" key="9">
    <source>
        <dbReference type="ARBA" id="ARBA00023157"/>
    </source>
</evidence>
<dbReference type="Gene3D" id="2.40.10.10">
    <property type="entry name" value="Trypsin-like serine proteases"/>
    <property type="match status" value="1"/>
</dbReference>
<keyword evidence="2" id="KW-0964">Secreted</keyword>
<proteinExistence type="inferred from homology"/>
<feature type="chain" id="PRO_5040155576" description="Peptidase S1 domain-containing protein" evidence="13">
    <location>
        <begin position="24"/>
        <end position="348"/>
    </location>
</feature>
<dbReference type="GO" id="GO:0005615">
    <property type="term" value="C:extracellular space"/>
    <property type="evidence" value="ECO:0007669"/>
    <property type="project" value="TreeGrafter"/>
</dbReference>
<organism evidence="15 16">
    <name type="scientific">Chironomus riparius</name>
    <dbReference type="NCBI Taxonomy" id="315576"/>
    <lineage>
        <taxon>Eukaryota</taxon>
        <taxon>Metazoa</taxon>
        <taxon>Ecdysozoa</taxon>
        <taxon>Arthropoda</taxon>
        <taxon>Hexapoda</taxon>
        <taxon>Insecta</taxon>
        <taxon>Pterygota</taxon>
        <taxon>Neoptera</taxon>
        <taxon>Endopterygota</taxon>
        <taxon>Diptera</taxon>
        <taxon>Nematocera</taxon>
        <taxon>Chironomoidea</taxon>
        <taxon>Chironomidae</taxon>
        <taxon>Chironominae</taxon>
        <taxon>Chironomus</taxon>
    </lineage>
</organism>
<keyword evidence="8" id="KW-0391">Immunity</keyword>
<dbReference type="CDD" id="cd00190">
    <property type="entry name" value="Tryp_SPc"/>
    <property type="match status" value="1"/>
</dbReference>
<comment type="subcellular location">
    <subcellularLocation>
        <location evidence="1">Secreted</location>
    </subcellularLocation>
</comment>
<evidence type="ECO:0000256" key="13">
    <source>
        <dbReference type="SAM" id="SignalP"/>
    </source>
</evidence>
<evidence type="ECO:0000256" key="1">
    <source>
        <dbReference type="ARBA" id="ARBA00004613"/>
    </source>
</evidence>
<dbReference type="OrthoDB" id="10059102at2759"/>
<dbReference type="GO" id="GO:0006508">
    <property type="term" value="P:proteolysis"/>
    <property type="evidence" value="ECO:0007669"/>
    <property type="project" value="UniProtKB-KW"/>
</dbReference>
<protein>
    <recommendedName>
        <fullName evidence="14">Peptidase S1 domain-containing protein</fullName>
    </recommendedName>
</protein>
<keyword evidence="7" id="KW-0720">Serine protease</keyword>
<keyword evidence="9" id="KW-1015">Disulfide bond</keyword>
<evidence type="ECO:0000256" key="10">
    <source>
        <dbReference type="ARBA" id="ARBA00023180"/>
    </source>
</evidence>
<dbReference type="PRINTS" id="PR00722">
    <property type="entry name" value="CHYMOTRYPSIN"/>
</dbReference>